<evidence type="ECO:0000313" key="2">
    <source>
        <dbReference type="Proteomes" id="UP000834106"/>
    </source>
</evidence>
<dbReference type="Pfam" id="PF00560">
    <property type="entry name" value="LRR_1"/>
    <property type="match status" value="1"/>
</dbReference>
<dbReference type="InterPro" id="IPR001611">
    <property type="entry name" value="Leu-rich_rpt"/>
</dbReference>
<dbReference type="PANTHER" id="PTHR48010">
    <property type="entry name" value="OS05G0588300 PROTEIN"/>
    <property type="match status" value="1"/>
</dbReference>
<dbReference type="PANTHER" id="PTHR48010:SF96">
    <property type="entry name" value="OS05G0595800 PROTEIN"/>
    <property type="match status" value="1"/>
</dbReference>
<gene>
    <name evidence="1" type="ORF">FPE_LOCUS21469</name>
</gene>
<reference evidence="1" key="1">
    <citation type="submission" date="2023-05" db="EMBL/GenBank/DDBJ databases">
        <authorList>
            <person name="Huff M."/>
        </authorList>
    </citation>
    <scope>NUCLEOTIDE SEQUENCE</scope>
</reference>
<protein>
    <submittedName>
        <fullName evidence="1">Uncharacterized protein</fullName>
    </submittedName>
</protein>
<dbReference type="Gene3D" id="3.80.10.10">
    <property type="entry name" value="Ribonuclease Inhibitor"/>
    <property type="match status" value="1"/>
</dbReference>
<sequence>MATDWLQTITKLTKLQRLGLHWCNLSMVLPPSPFNASNSLSDITLSGNEFSSSWIFPLVFYLSSSLSSLDLSSNKLQGEIPLSLRNMTSLTGLYLYRNQFTGEVPHLALPSSLIDLYLSENMFTGDATSVVKLQSAIKTNGGGLNPPPPPPTRVLTIA</sequence>
<keyword evidence="2" id="KW-1185">Reference proteome</keyword>
<dbReference type="AlphaFoldDB" id="A0AAD2E1U5"/>
<name>A0AAD2E1U5_9LAMI</name>
<proteinExistence type="predicted"/>
<dbReference type="Proteomes" id="UP000834106">
    <property type="component" value="Chromosome 13"/>
</dbReference>
<accession>A0AAD2E1U5</accession>
<dbReference type="InterPro" id="IPR032675">
    <property type="entry name" value="LRR_dom_sf"/>
</dbReference>
<dbReference type="SUPFAM" id="SSF52058">
    <property type="entry name" value="L domain-like"/>
    <property type="match status" value="1"/>
</dbReference>
<organism evidence="1 2">
    <name type="scientific">Fraxinus pennsylvanica</name>
    <dbReference type="NCBI Taxonomy" id="56036"/>
    <lineage>
        <taxon>Eukaryota</taxon>
        <taxon>Viridiplantae</taxon>
        <taxon>Streptophyta</taxon>
        <taxon>Embryophyta</taxon>
        <taxon>Tracheophyta</taxon>
        <taxon>Spermatophyta</taxon>
        <taxon>Magnoliopsida</taxon>
        <taxon>eudicotyledons</taxon>
        <taxon>Gunneridae</taxon>
        <taxon>Pentapetalae</taxon>
        <taxon>asterids</taxon>
        <taxon>lamiids</taxon>
        <taxon>Lamiales</taxon>
        <taxon>Oleaceae</taxon>
        <taxon>Oleeae</taxon>
        <taxon>Fraxinus</taxon>
    </lineage>
</organism>
<dbReference type="InterPro" id="IPR050994">
    <property type="entry name" value="At_inactive_RLKs"/>
</dbReference>
<dbReference type="EMBL" id="OU503048">
    <property type="protein sequence ID" value="CAI9774039.1"/>
    <property type="molecule type" value="Genomic_DNA"/>
</dbReference>
<evidence type="ECO:0000313" key="1">
    <source>
        <dbReference type="EMBL" id="CAI9774039.1"/>
    </source>
</evidence>